<evidence type="ECO:0000256" key="1">
    <source>
        <dbReference type="SAM" id="MobiDB-lite"/>
    </source>
</evidence>
<proteinExistence type="predicted"/>
<evidence type="ECO:0000313" key="4">
    <source>
        <dbReference type="RefSeq" id="XP_008281423.1"/>
    </source>
</evidence>
<dbReference type="Pfam" id="PF05699">
    <property type="entry name" value="Dimer_Tnp_hAT"/>
    <property type="match status" value="1"/>
</dbReference>
<organism evidence="3 4">
    <name type="scientific">Stegastes partitus</name>
    <name type="common">bicolor damselfish</name>
    <dbReference type="NCBI Taxonomy" id="144197"/>
    <lineage>
        <taxon>Eukaryota</taxon>
        <taxon>Metazoa</taxon>
        <taxon>Chordata</taxon>
        <taxon>Craniata</taxon>
        <taxon>Vertebrata</taxon>
        <taxon>Euteleostomi</taxon>
        <taxon>Actinopterygii</taxon>
        <taxon>Neopterygii</taxon>
        <taxon>Teleostei</taxon>
        <taxon>Neoteleostei</taxon>
        <taxon>Acanthomorphata</taxon>
        <taxon>Ovalentaria</taxon>
        <taxon>Pomacentridae</taxon>
        <taxon>Stegastes</taxon>
    </lineage>
</organism>
<accession>A0A9Y4JYZ4</accession>
<dbReference type="SUPFAM" id="SSF53098">
    <property type="entry name" value="Ribonuclease H-like"/>
    <property type="match status" value="1"/>
</dbReference>
<sequence length="212" mass="24509">MKHLSFSSFNLSFYFYFLIDEGSSSATTKAVRSFKIFNHDSWPEQRHLLTDYGAEELDFLLDHFSPILTRNGCDANLAREEYQSMKIFIVSNYMDKSYHALWGMMLTKMPFCSDYKNILHLVHIMLALPVSSAVCERGFSSQRRIKSDVRGSLHVDTVEDLIRISMEGPSIDEFDAKEAVDMWLNQAQRSRRPNYKGWPTQATYPPPRGDLS</sequence>
<dbReference type="InterPro" id="IPR012337">
    <property type="entry name" value="RNaseH-like_sf"/>
</dbReference>
<dbReference type="GeneID" id="103358295"/>
<protein>
    <submittedName>
        <fullName evidence="4">Uncharacterized protein LOC103358295</fullName>
    </submittedName>
</protein>
<dbReference type="InterPro" id="IPR008906">
    <property type="entry name" value="HATC_C_dom"/>
</dbReference>
<dbReference type="PANTHER" id="PTHR46880:SF5">
    <property type="entry name" value="DUF4371 DOMAIN-CONTAINING PROTEIN"/>
    <property type="match status" value="1"/>
</dbReference>
<dbReference type="GO" id="GO:0046983">
    <property type="term" value="F:protein dimerization activity"/>
    <property type="evidence" value="ECO:0007669"/>
    <property type="project" value="InterPro"/>
</dbReference>
<feature type="region of interest" description="Disordered" evidence="1">
    <location>
        <begin position="192"/>
        <end position="212"/>
    </location>
</feature>
<evidence type="ECO:0000313" key="3">
    <source>
        <dbReference type="Proteomes" id="UP000694891"/>
    </source>
</evidence>
<reference evidence="4" key="1">
    <citation type="submission" date="2025-08" db="UniProtKB">
        <authorList>
            <consortium name="RefSeq"/>
        </authorList>
    </citation>
    <scope>IDENTIFICATION</scope>
</reference>
<dbReference type="Proteomes" id="UP000694891">
    <property type="component" value="Unplaced"/>
</dbReference>
<dbReference type="AlphaFoldDB" id="A0A9Y4JYZ4"/>
<dbReference type="PANTHER" id="PTHR46880">
    <property type="entry name" value="RAS-ASSOCIATING DOMAIN-CONTAINING PROTEIN"/>
    <property type="match status" value="1"/>
</dbReference>
<evidence type="ECO:0000259" key="2">
    <source>
        <dbReference type="Pfam" id="PF05699"/>
    </source>
</evidence>
<gene>
    <name evidence="4" type="primary">LOC103358295</name>
</gene>
<dbReference type="RefSeq" id="XP_008281423.1">
    <property type="nucleotide sequence ID" value="XM_008283201.1"/>
</dbReference>
<name>A0A9Y4JYZ4_9TELE</name>
<feature type="domain" description="HAT C-terminal dimerisation" evidence="2">
    <location>
        <begin position="112"/>
        <end position="162"/>
    </location>
</feature>
<keyword evidence="3" id="KW-1185">Reference proteome</keyword>